<dbReference type="AlphaFoldDB" id="A0A2H9T4H7"/>
<name>A0A2H9T4H7_9ZZZZ</name>
<accession>A0A2H9T4H7</accession>
<evidence type="ECO:0000313" key="1">
    <source>
        <dbReference type="EMBL" id="PJE78114.1"/>
    </source>
</evidence>
<protein>
    <submittedName>
        <fullName evidence="1">Uncharacterized protein</fullName>
    </submittedName>
</protein>
<reference evidence="1" key="1">
    <citation type="journal article" date="2017" name="Appl. Environ. Microbiol.">
        <title>Molecular characterization of an Endozoicomonas-like organism causing infection in king scallop Pecten maximus L.</title>
        <authorList>
            <person name="Cano I."/>
            <person name="van Aerle R."/>
            <person name="Ross S."/>
            <person name="Verner-Jeffreys D.W."/>
            <person name="Paley R.K."/>
            <person name="Rimmer G."/>
            <person name="Ryder D."/>
            <person name="Hooper P."/>
            <person name="Stone D."/>
            <person name="Feist S.W."/>
        </authorList>
    </citation>
    <scope>NUCLEOTIDE SEQUENCE</scope>
</reference>
<gene>
    <name evidence="1" type="ORF">CI610_02953</name>
</gene>
<sequence>MMSHTSLGDSHQAERLSFVDHSVYSGPAIIRTPIVRKTRSPDGNARERISVTLFVLTSQEIRIPILEAHFGNGTYYSLVNFPQ</sequence>
<comment type="caution">
    <text evidence="1">The sequence shown here is derived from an EMBL/GenBank/DDBJ whole genome shotgun (WGS) entry which is preliminary data.</text>
</comment>
<organism evidence="1">
    <name type="scientific">invertebrate metagenome</name>
    <dbReference type="NCBI Taxonomy" id="1711999"/>
    <lineage>
        <taxon>unclassified sequences</taxon>
        <taxon>metagenomes</taxon>
        <taxon>organismal metagenomes</taxon>
    </lineage>
</organism>
<proteinExistence type="predicted"/>
<dbReference type="EMBL" id="NSIT01000261">
    <property type="protein sequence ID" value="PJE78114.1"/>
    <property type="molecule type" value="Genomic_DNA"/>
</dbReference>